<organism evidence="11 12">
    <name type="scientific">Saccharothrix algeriensis</name>
    <dbReference type="NCBI Taxonomy" id="173560"/>
    <lineage>
        <taxon>Bacteria</taxon>
        <taxon>Bacillati</taxon>
        <taxon>Actinomycetota</taxon>
        <taxon>Actinomycetes</taxon>
        <taxon>Pseudonocardiales</taxon>
        <taxon>Pseudonocardiaceae</taxon>
        <taxon>Saccharothrix</taxon>
    </lineage>
</organism>
<dbReference type="AlphaFoldDB" id="A0A8T8I3U0"/>
<dbReference type="InterPro" id="IPR004364">
    <property type="entry name" value="Aa-tRNA-synt_II"/>
</dbReference>
<dbReference type="PROSITE" id="PS50862">
    <property type="entry name" value="AA_TRNA_LIGASE_II"/>
    <property type="match status" value="1"/>
</dbReference>
<dbReference type="GO" id="GO:0005524">
    <property type="term" value="F:ATP binding"/>
    <property type="evidence" value="ECO:0007669"/>
    <property type="project" value="UniProtKB-UniRule"/>
</dbReference>
<dbReference type="Proteomes" id="UP000671828">
    <property type="component" value="Chromosome"/>
</dbReference>
<dbReference type="EC" id="6.1.1.6" evidence="7"/>
<dbReference type="NCBIfam" id="NF001756">
    <property type="entry name" value="PRK00484.1"/>
    <property type="match status" value="1"/>
</dbReference>
<dbReference type="Gene3D" id="3.30.930.10">
    <property type="entry name" value="Bira Bifunctional Protein, Domain 2"/>
    <property type="match status" value="1"/>
</dbReference>
<dbReference type="Pfam" id="PF00152">
    <property type="entry name" value="tRNA-synt_2"/>
    <property type="match status" value="1"/>
</dbReference>
<dbReference type="GO" id="GO:0005829">
    <property type="term" value="C:cytosol"/>
    <property type="evidence" value="ECO:0007669"/>
    <property type="project" value="TreeGrafter"/>
</dbReference>
<evidence type="ECO:0000313" key="11">
    <source>
        <dbReference type="EMBL" id="QTR05563.1"/>
    </source>
</evidence>
<sequence>MSEQPAIPAPTSDDDLPEQLRVRREKRVRLLERGVDPYPVELPRTHTLRQVREAHQGLEPDVSTGEVVGVTGRVMFIRNTGKLCFATLREGDGTELQAMLSLNAVGEQALAEWKSDVDLGDHVFVRGEVITSRRGELSVMAHEWRFAAKALRPLPVTHKDLAEETRIRQRYVDLIVREQARDTVRSRAAVVRSLRESFHRRGFVEVETPMLQTLQGGATARPFVTHSNALDIDLFLRIAPELYLKRCVVGGIEKVFEINRNFRNEGVDSTHSPEFSMLEYYEAYATYETNAVMTRELVQEAAMAVAGSHVVTLADGEEYDLGGEWTTLGMYESLSEAVGEQVTPETSADLLRGLADRAGLETDPKLGHGKLVEELWEHLVGDRLHAPTFVRDFPVETSPLTRQHRTRPGVAEKWDLYVRGFELATGYSELVDPVVERERLEAQARLSAAGDAEAMPVDEDFLRSLEYGMPPSGGVGMGIDRLLMAITGLGIRETILFPLVRPE</sequence>
<dbReference type="Proteomes" id="UP001195724">
    <property type="component" value="Unassembled WGS sequence"/>
</dbReference>
<dbReference type="GO" id="GO:0004824">
    <property type="term" value="F:lysine-tRNA ligase activity"/>
    <property type="evidence" value="ECO:0007669"/>
    <property type="project" value="UniProtKB-UniRule"/>
</dbReference>
<dbReference type="EMBL" id="JAFBCL010000001">
    <property type="protein sequence ID" value="MBM7811829.1"/>
    <property type="molecule type" value="Genomic_DNA"/>
</dbReference>
<dbReference type="Gene3D" id="2.40.50.140">
    <property type="entry name" value="Nucleic acid-binding proteins"/>
    <property type="match status" value="1"/>
</dbReference>
<feature type="binding site" evidence="7">
    <location>
        <position position="422"/>
    </location>
    <ligand>
        <name>Mg(2+)</name>
        <dbReference type="ChEBI" id="CHEBI:18420"/>
        <label>1</label>
    </ligand>
</feature>
<comment type="similarity">
    <text evidence="7">Belongs to the class-II aminoacyl-tRNA synthetase family.</text>
</comment>
<evidence type="ECO:0000313" key="13">
    <source>
        <dbReference type="Proteomes" id="UP001195724"/>
    </source>
</evidence>
<dbReference type="PANTHER" id="PTHR42918:SF15">
    <property type="entry name" value="LYSINE--TRNA LIGASE, CHLOROPLASTIC_MITOCHONDRIAL"/>
    <property type="match status" value="1"/>
</dbReference>
<evidence type="ECO:0000256" key="1">
    <source>
        <dbReference type="ARBA" id="ARBA00022598"/>
    </source>
</evidence>
<evidence type="ECO:0000313" key="12">
    <source>
        <dbReference type="Proteomes" id="UP000671828"/>
    </source>
</evidence>
<accession>A0A8T8I3U0</accession>
<proteinExistence type="inferred from homology"/>
<protein>
    <recommendedName>
        <fullName evidence="7">Lysine--tRNA ligase</fullName>
        <ecNumber evidence="7">6.1.1.6</ecNumber>
    </recommendedName>
    <alternativeName>
        <fullName evidence="7">Lysyl-tRNA synthetase</fullName>
        <shortName evidence="7">LysRS</shortName>
    </alternativeName>
</protein>
<dbReference type="PANTHER" id="PTHR42918">
    <property type="entry name" value="LYSYL-TRNA SYNTHETASE"/>
    <property type="match status" value="1"/>
</dbReference>
<evidence type="ECO:0000256" key="7">
    <source>
        <dbReference type="HAMAP-Rule" id="MF_00252"/>
    </source>
</evidence>
<name>A0A8T8I3U0_9PSEU</name>
<dbReference type="SUPFAM" id="SSF55681">
    <property type="entry name" value="Class II aaRS and biotin synthetases"/>
    <property type="match status" value="1"/>
</dbReference>
<dbReference type="Pfam" id="PF01336">
    <property type="entry name" value="tRNA_anti-codon"/>
    <property type="match status" value="1"/>
</dbReference>
<dbReference type="NCBIfam" id="TIGR00499">
    <property type="entry name" value="lysS_bact"/>
    <property type="match status" value="1"/>
</dbReference>
<dbReference type="GO" id="GO:0000049">
    <property type="term" value="F:tRNA binding"/>
    <property type="evidence" value="ECO:0007669"/>
    <property type="project" value="TreeGrafter"/>
</dbReference>
<comment type="subcellular location">
    <subcellularLocation>
        <location evidence="7">Cytoplasm</location>
    </subcellularLocation>
</comment>
<evidence type="ECO:0000256" key="2">
    <source>
        <dbReference type="ARBA" id="ARBA00022723"/>
    </source>
</evidence>
<keyword evidence="7" id="KW-0648">Protein biosynthesis</keyword>
<dbReference type="InterPro" id="IPR044136">
    <property type="entry name" value="Lys-tRNA-ligase_II_N"/>
</dbReference>
<keyword evidence="7" id="KW-0963">Cytoplasm</keyword>
<feature type="binding site" evidence="7">
    <location>
        <position position="422"/>
    </location>
    <ligand>
        <name>Mg(2+)</name>
        <dbReference type="ChEBI" id="CHEBI:18420"/>
        <label>2</label>
    </ligand>
</feature>
<keyword evidence="13" id="KW-1185">Reference proteome</keyword>
<dbReference type="RefSeq" id="WP_204842673.1">
    <property type="nucleotide sequence ID" value="NZ_JAFBCL010000001.1"/>
</dbReference>
<keyword evidence="3 7" id="KW-0547">Nucleotide-binding</keyword>
<reference evidence="11" key="2">
    <citation type="submission" date="2021-04" db="EMBL/GenBank/DDBJ databases">
        <title>Saccharothrix algeriensis WGS.</title>
        <authorList>
            <person name="Stuskova K."/>
            <person name="Hakalova E."/>
            <person name="Tebbal A.B."/>
            <person name="Eichmeier A."/>
        </authorList>
    </citation>
    <scope>NUCLEOTIDE SEQUENCE</scope>
    <source>
        <strain evidence="11">NRRL B-24137</strain>
    </source>
</reference>
<evidence type="ECO:0000256" key="6">
    <source>
        <dbReference type="ARBA" id="ARBA00048573"/>
    </source>
</evidence>
<reference evidence="10 13" key="1">
    <citation type="submission" date="2021-01" db="EMBL/GenBank/DDBJ databases">
        <title>Sequencing the genomes of 1000 actinobacteria strains.</title>
        <authorList>
            <person name="Klenk H.-P."/>
        </authorList>
    </citation>
    <scope>NUCLEOTIDE SEQUENCE [LARGE SCALE GENOMIC DNA]</scope>
    <source>
        <strain evidence="10 13">DSM 44581</strain>
    </source>
</reference>
<evidence type="ECO:0000256" key="8">
    <source>
        <dbReference type="RuleBase" id="RU000336"/>
    </source>
</evidence>
<keyword evidence="7 8" id="KW-0460">Magnesium</keyword>
<comment type="cofactor">
    <cofactor evidence="7 8">
        <name>Mg(2+)</name>
        <dbReference type="ChEBI" id="CHEBI:18420"/>
    </cofactor>
    <text evidence="7 8">Binds 3 Mg(2+) ions per subunit.</text>
</comment>
<dbReference type="InterPro" id="IPR006195">
    <property type="entry name" value="aa-tRNA-synth_II"/>
</dbReference>
<feature type="domain" description="Aminoacyl-transfer RNA synthetases class-II family profile" evidence="9">
    <location>
        <begin position="187"/>
        <end position="502"/>
    </location>
</feature>
<evidence type="ECO:0000259" key="9">
    <source>
        <dbReference type="PROSITE" id="PS50862"/>
    </source>
</evidence>
<evidence type="ECO:0000256" key="4">
    <source>
        <dbReference type="ARBA" id="ARBA00022840"/>
    </source>
</evidence>
<evidence type="ECO:0000256" key="5">
    <source>
        <dbReference type="ARBA" id="ARBA00023146"/>
    </source>
</evidence>
<feature type="binding site" evidence="7">
    <location>
        <position position="415"/>
    </location>
    <ligand>
        <name>Mg(2+)</name>
        <dbReference type="ChEBI" id="CHEBI:18420"/>
        <label>1</label>
    </ligand>
</feature>
<dbReference type="InterPro" id="IPR002313">
    <property type="entry name" value="Lys-tRNA-ligase_II"/>
</dbReference>
<dbReference type="EMBL" id="CP072788">
    <property type="protein sequence ID" value="QTR05563.1"/>
    <property type="molecule type" value="Genomic_DNA"/>
</dbReference>
<dbReference type="HAMAP" id="MF_00252">
    <property type="entry name" value="Lys_tRNA_synth_class2"/>
    <property type="match status" value="1"/>
</dbReference>
<dbReference type="InterPro" id="IPR045864">
    <property type="entry name" value="aa-tRNA-synth_II/BPL/LPL"/>
</dbReference>
<dbReference type="CDD" id="cd04322">
    <property type="entry name" value="LysRS_N"/>
    <property type="match status" value="1"/>
</dbReference>
<dbReference type="GO" id="GO:0006430">
    <property type="term" value="P:lysyl-tRNA aminoacylation"/>
    <property type="evidence" value="ECO:0007669"/>
    <property type="project" value="UniProtKB-UniRule"/>
</dbReference>
<dbReference type="PRINTS" id="PR00982">
    <property type="entry name" value="TRNASYNTHLYS"/>
</dbReference>
<gene>
    <name evidence="7 11" type="primary">lysS</name>
    <name evidence="11" type="ORF">J7S33_13850</name>
    <name evidence="10" type="ORF">JOE68_002694</name>
</gene>
<keyword evidence="5 7" id="KW-0030">Aminoacyl-tRNA synthetase</keyword>
<evidence type="ECO:0000313" key="10">
    <source>
        <dbReference type="EMBL" id="MBM7811829.1"/>
    </source>
</evidence>
<keyword evidence="4 7" id="KW-0067">ATP-binding</keyword>
<comment type="subunit">
    <text evidence="7">Homodimer.</text>
</comment>
<dbReference type="InterPro" id="IPR018149">
    <property type="entry name" value="Lys-tRNA-synth_II_C"/>
</dbReference>
<keyword evidence="1 7" id="KW-0436">Ligase</keyword>
<keyword evidence="2 7" id="KW-0479">Metal-binding</keyword>
<evidence type="ECO:0000256" key="3">
    <source>
        <dbReference type="ARBA" id="ARBA00022741"/>
    </source>
</evidence>
<dbReference type="InterPro" id="IPR012340">
    <property type="entry name" value="NA-bd_OB-fold"/>
</dbReference>
<dbReference type="SUPFAM" id="SSF50249">
    <property type="entry name" value="Nucleic acid-binding proteins"/>
    <property type="match status" value="1"/>
</dbReference>
<comment type="catalytic activity">
    <reaction evidence="6 7 8">
        <text>tRNA(Lys) + L-lysine + ATP = L-lysyl-tRNA(Lys) + AMP + diphosphate</text>
        <dbReference type="Rhea" id="RHEA:20792"/>
        <dbReference type="Rhea" id="RHEA-COMP:9696"/>
        <dbReference type="Rhea" id="RHEA-COMP:9697"/>
        <dbReference type="ChEBI" id="CHEBI:30616"/>
        <dbReference type="ChEBI" id="CHEBI:32551"/>
        <dbReference type="ChEBI" id="CHEBI:33019"/>
        <dbReference type="ChEBI" id="CHEBI:78442"/>
        <dbReference type="ChEBI" id="CHEBI:78529"/>
        <dbReference type="ChEBI" id="CHEBI:456215"/>
        <dbReference type="EC" id="6.1.1.6"/>
    </reaction>
</comment>
<dbReference type="InterPro" id="IPR004365">
    <property type="entry name" value="NA-bd_OB_tRNA"/>
</dbReference>
<dbReference type="GO" id="GO:0000287">
    <property type="term" value="F:magnesium ion binding"/>
    <property type="evidence" value="ECO:0007669"/>
    <property type="project" value="UniProtKB-UniRule"/>
</dbReference>